<gene>
    <name evidence="3" type="ORF">IAC85_06075</name>
</gene>
<feature type="domain" description="Transposase IS116/IS110/IS902 C-terminal" evidence="2">
    <location>
        <begin position="291"/>
        <end position="377"/>
    </location>
</feature>
<dbReference type="GO" id="GO:0003677">
    <property type="term" value="F:DNA binding"/>
    <property type="evidence" value="ECO:0007669"/>
    <property type="project" value="InterPro"/>
</dbReference>
<dbReference type="Pfam" id="PF01548">
    <property type="entry name" value="DEDD_Tnp_IS110"/>
    <property type="match status" value="1"/>
</dbReference>
<dbReference type="GO" id="GO:0006313">
    <property type="term" value="P:DNA transposition"/>
    <property type="evidence" value="ECO:0007669"/>
    <property type="project" value="InterPro"/>
</dbReference>
<dbReference type="AlphaFoldDB" id="A0A9D1CL10"/>
<feature type="domain" description="Transposase IS110-like N-terminal" evidence="1">
    <location>
        <begin position="7"/>
        <end position="167"/>
    </location>
</feature>
<reference evidence="3" key="2">
    <citation type="journal article" date="2021" name="PeerJ">
        <title>Extensive microbial diversity within the chicken gut microbiome revealed by metagenomics and culture.</title>
        <authorList>
            <person name="Gilroy R."/>
            <person name="Ravi A."/>
            <person name="Getino M."/>
            <person name="Pursley I."/>
            <person name="Horton D.L."/>
            <person name="Alikhan N.F."/>
            <person name="Baker D."/>
            <person name="Gharbi K."/>
            <person name="Hall N."/>
            <person name="Watson M."/>
            <person name="Adriaenssens E.M."/>
            <person name="Foster-Nyarko E."/>
            <person name="Jarju S."/>
            <person name="Secka A."/>
            <person name="Antonio M."/>
            <person name="Oren A."/>
            <person name="Chaudhuri R.R."/>
            <person name="La Ragione R."/>
            <person name="Hildebrand F."/>
            <person name="Pallen M.J."/>
        </authorList>
    </citation>
    <scope>NUCLEOTIDE SEQUENCE</scope>
    <source>
        <strain evidence="3">CHK165-10780</strain>
    </source>
</reference>
<evidence type="ECO:0000313" key="3">
    <source>
        <dbReference type="EMBL" id="HIQ65287.1"/>
    </source>
</evidence>
<protein>
    <submittedName>
        <fullName evidence="3">IS110 family transposase</fullName>
    </submittedName>
</protein>
<dbReference type="GO" id="GO:0004803">
    <property type="term" value="F:transposase activity"/>
    <property type="evidence" value="ECO:0007669"/>
    <property type="project" value="InterPro"/>
</dbReference>
<comment type="caution">
    <text evidence="3">The sequence shown here is derived from an EMBL/GenBank/DDBJ whole genome shotgun (WGS) entry which is preliminary data.</text>
</comment>
<dbReference type="PANTHER" id="PTHR33055">
    <property type="entry name" value="TRANSPOSASE FOR INSERTION SEQUENCE ELEMENT IS1111A"/>
    <property type="match status" value="1"/>
</dbReference>
<dbReference type="InterPro" id="IPR047650">
    <property type="entry name" value="Transpos_IS110"/>
</dbReference>
<accession>A0A9D1CL10</accession>
<evidence type="ECO:0000259" key="1">
    <source>
        <dbReference type="Pfam" id="PF01548"/>
    </source>
</evidence>
<dbReference type="InterPro" id="IPR002525">
    <property type="entry name" value="Transp_IS110-like_N"/>
</dbReference>
<dbReference type="Pfam" id="PF02371">
    <property type="entry name" value="Transposase_20"/>
    <property type="match status" value="1"/>
</dbReference>
<dbReference type="EMBL" id="DVFU01000114">
    <property type="protein sequence ID" value="HIQ65287.1"/>
    <property type="molecule type" value="Genomic_DNA"/>
</dbReference>
<organism evidence="3 4">
    <name type="scientific">Candidatus Faecenecus gallistercoris</name>
    <dbReference type="NCBI Taxonomy" id="2840793"/>
    <lineage>
        <taxon>Bacteria</taxon>
        <taxon>Bacillati</taxon>
        <taxon>Bacillota</taxon>
        <taxon>Bacillota incertae sedis</taxon>
        <taxon>Candidatus Faecenecus</taxon>
    </lineage>
</organism>
<name>A0A9D1CL10_9FIRM</name>
<dbReference type="NCBIfam" id="NF033542">
    <property type="entry name" value="transpos_IS110"/>
    <property type="match status" value="1"/>
</dbReference>
<proteinExistence type="predicted"/>
<reference evidence="3" key="1">
    <citation type="submission" date="2020-10" db="EMBL/GenBank/DDBJ databases">
        <authorList>
            <person name="Gilroy R."/>
        </authorList>
    </citation>
    <scope>NUCLEOTIDE SEQUENCE</scope>
    <source>
        <strain evidence="3">CHK165-10780</strain>
    </source>
</reference>
<dbReference type="Proteomes" id="UP000886725">
    <property type="component" value="Unassembled WGS sequence"/>
</dbReference>
<dbReference type="PANTHER" id="PTHR33055:SF15">
    <property type="entry name" value="TRANSPOSASE-RELATED"/>
    <property type="match status" value="1"/>
</dbReference>
<evidence type="ECO:0000313" key="4">
    <source>
        <dbReference type="Proteomes" id="UP000886725"/>
    </source>
</evidence>
<evidence type="ECO:0000259" key="2">
    <source>
        <dbReference type="Pfam" id="PF02371"/>
    </source>
</evidence>
<sequence length="426" mass="49354">MQNCLFIGVDVALKGNQFCVMNFDQHIYFNLKFPNNPEGNDMVINKIKDIENKFFFEKIIIVMESTGMYSFHPACYLSSNEYLNKFHTEVYQINACDFDKYKKSFHDLDKEDGIDAYVLADYARVGRTKALYPFRGSQYIALQRLTRQRYHICKELIREKTYVLTNLYLSFSGLMSLDKNELPFSDLFGATSSAFLEEFVSPDQIAESSVEELINFISEKSKKHSSNLNDKVTTLNKAMRASYRLDQTAYEPINIAIACSLNTIKFYQQQLKNIDKAILNTALGLDSNTYHILLSIRGIGKVYAAGIMAEIGNIDRFSHNSKLAKYSGLYWKKNQSGEFDSQDKKSSKKSNKYLRYYLVEATASCVRQNFPFLKDYYNLKYKEVTKHQHKRALVLSARKLERLIFGLLRKNQYYKPIDSVQNSKIS</sequence>
<dbReference type="InterPro" id="IPR003346">
    <property type="entry name" value="Transposase_20"/>
</dbReference>